<dbReference type="NCBIfam" id="NF000955">
    <property type="entry name" value="PRK00099.1-1"/>
    <property type="match status" value="1"/>
</dbReference>
<sequence length="169" mass="18639">MKSRQAKSEESEALKDKIPASKMTVFTSFSRAGEKGLSVSQITQLRRMLRELGAEYLVIKKTLIDRALKGYDGLDIFGMQGSVGLVVGGDDTFALAKKLYEFSKKNSALQFFGALMTESGFIGLEKFVEMAKMPSRDQLIGRLLGMMKYPITGLAIVLAEIAKKKEITV</sequence>
<evidence type="ECO:0000256" key="3">
    <source>
        <dbReference type="ARBA" id="ARBA00023274"/>
    </source>
</evidence>
<evidence type="ECO:0000256" key="5">
    <source>
        <dbReference type="ARBA" id="ARBA00035502"/>
    </source>
</evidence>
<protein>
    <recommendedName>
        <fullName evidence="4">Large ribosomal subunit protein uL10</fullName>
    </recommendedName>
    <alternativeName>
        <fullName evidence="5">50S ribosomal protein L10</fullName>
    </alternativeName>
</protein>
<dbReference type="InterPro" id="IPR043141">
    <property type="entry name" value="Ribosomal_uL10-like_sf"/>
</dbReference>
<evidence type="ECO:0000256" key="1">
    <source>
        <dbReference type="ARBA" id="ARBA00008889"/>
    </source>
</evidence>
<dbReference type="SUPFAM" id="SSF160369">
    <property type="entry name" value="Ribosomal protein L10-like"/>
    <property type="match status" value="1"/>
</dbReference>
<keyword evidence="3" id="KW-0687">Ribonucleoprotein</keyword>
<reference evidence="6 7" key="1">
    <citation type="journal article" date="2015" name="Nature">
        <title>rRNA introns, odd ribosomes, and small enigmatic genomes across a large radiation of phyla.</title>
        <authorList>
            <person name="Brown C.T."/>
            <person name="Hug L.A."/>
            <person name="Thomas B.C."/>
            <person name="Sharon I."/>
            <person name="Castelle C.J."/>
            <person name="Singh A."/>
            <person name="Wilkins M.J."/>
            <person name="Williams K.H."/>
            <person name="Banfield J.F."/>
        </authorList>
    </citation>
    <scope>NUCLEOTIDE SEQUENCE [LARGE SCALE GENOMIC DNA]</scope>
</reference>
<dbReference type="CDD" id="cd05797">
    <property type="entry name" value="Ribosomal_L10"/>
    <property type="match status" value="1"/>
</dbReference>
<dbReference type="GO" id="GO:1990904">
    <property type="term" value="C:ribonucleoprotein complex"/>
    <property type="evidence" value="ECO:0007669"/>
    <property type="project" value="UniProtKB-KW"/>
</dbReference>
<name>A0A0G1P1T4_9BACT</name>
<dbReference type="AlphaFoldDB" id="A0A0G1P1T4"/>
<keyword evidence="2 6" id="KW-0689">Ribosomal protein</keyword>
<accession>A0A0G1P1T4</accession>
<dbReference type="GO" id="GO:0005840">
    <property type="term" value="C:ribosome"/>
    <property type="evidence" value="ECO:0007669"/>
    <property type="project" value="UniProtKB-KW"/>
</dbReference>
<dbReference type="InterPro" id="IPR047865">
    <property type="entry name" value="Ribosomal_uL10_bac_type"/>
</dbReference>
<evidence type="ECO:0000313" key="6">
    <source>
        <dbReference type="EMBL" id="KKT90334.1"/>
    </source>
</evidence>
<organism evidence="6 7">
    <name type="scientific">Candidatus Yanofskybacteria bacterium GW2011_GWB1_45_11</name>
    <dbReference type="NCBI Taxonomy" id="1619026"/>
    <lineage>
        <taxon>Bacteria</taxon>
        <taxon>Candidatus Yanofskyibacteriota</taxon>
    </lineage>
</organism>
<evidence type="ECO:0000256" key="4">
    <source>
        <dbReference type="ARBA" id="ARBA00035202"/>
    </source>
</evidence>
<proteinExistence type="inferred from homology"/>
<dbReference type="Pfam" id="PF00466">
    <property type="entry name" value="Ribosomal_L10"/>
    <property type="match status" value="1"/>
</dbReference>
<comment type="similarity">
    <text evidence="1">Belongs to the universal ribosomal protein uL10 family.</text>
</comment>
<dbReference type="Gene3D" id="3.30.70.1730">
    <property type="match status" value="1"/>
</dbReference>
<evidence type="ECO:0000256" key="2">
    <source>
        <dbReference type="ARBA" id="ARBA00022980"/>
    </source>
</evidence>
<dbReference type="Proteomes" id="UP000034368">
    <property type="component" value="Unassembled WGS sequence"/>
</dbReference>
<dbReference type="InterPro" id="IPR001790">
    <property type="entry name" value="Ribosomal_uL10"/>
</dbReference>
<gene>
    <name evidence="6" type="ORF">UW90_C0003G0058</name>
</gene>
<evidence type="ECO:0000313" key="7">
    <source>
        <dbReference type="Proteomes" id="UP000034368"/>
    </source>
</evidence>
<dbReference type="EMBL" id="LCKD01000003">
    <property type="protein sequence ID" value="KKT90334.1"/>
    <property type="molecule type" value="Genomic_DNA"/>
</dbReference>
<dbReference type="PANTHER" id="PTHR11560">
    <property type="entry name" value="39S RIBOSOMAL PROTEIN L10, MITOCHONDRIAL"/>
    <property type="match status" value="1"/>
</dbReference>
<dbReference type="Gene3D" id="6.10.250.290">
    <property type="match status" value="1"/>
</dbReference>
<comment type="caution">
    <text evidence="6">The sequence shown here is derived from an EMBL/GenBank/DDBJ whole genome shotgun (WGS) entry which is preliminary data.</text>
</comment>